<feature type="domain" description="F5/8 type C" evidence="5">
    <location>
        <begin position="507"/>
        <end position="646"/>
    </location>
</feature>
<feature type="chain" id="PRO_5045301840" evidence="4">
    <location>
        <begin position="39"/>
        <end position="647"/>
    </location>
</feature>
<keyword evidence="2" id="KW-0378">Hydrolase</keyword>
<dbReference type="InterPro" id="IPR015882">
    <property type="entry name" value="HEX_bac_N"/>
</dbReference>
<evidence type="ECO:0000256" key="4">
    <source>
        <dbReference type="SAM" id="SignalP"/>
    </source>
</evidence>
<dbReference type="PROSITE" id="PS50022">
    <property type="entry name" value="FA58C_3"/>
    <property type="match status" value="1"/>
</dbReference>
<dbReference type="InterPro" id="IPR008979">
    <property type="entry name" value="Galactose-bd-like_sf"/>
</dbReference>
<dbReference type="SUPFAM" id="SSF49785">
    <property type="entry name" value="Galactose-binding domain-like"/>
    <property type="match status" value="1"/>
</dbReference>
<comment type="similarity">
    <text evidence="1">Belongs to the glycosyl hydrolase 20 family.</text>
</comment>
<accession>A0ABW8C0N2</accession>
<dbReference type="InterPro" id="IPR052764">
    <property type="entry name" value="GH20_Enzymes"/>
</dbReference>
<dbReference type="Pfam" id="PF00728">
    <property type="entry name" value="Glyco_hydro_20"/>
    <property type="match status" value="1"/>
</dbReference>
<keyword evidence="4" id="KW-0732">Signal</keyword>
<dbReference type="PANTHER" id="PTHR43678:SF1">
    <property type="entry name" value="BETA-N-ACETYLHEXOSAMINIDASE"/>
    <property type="match status" value="1"/>
</dbReference>
<reference evidence="6 7" key="1">
    <citation type="submission" date="2024-10" db="EMBL/GenBank/DDBJ databases">
        <title>The Natural Products Discovery Center: Release of the First 8490 Sequenced Strains for Exploring Actinobacteria Biosynthetic Diversity.</title>
        <authorList>
            <person name="Kalkreuter E."/>
            <person name="Kautsar S.A."/>
            <person name="Yang D."/>
            <person name="Bader C.D."/>
            <person name="Teijaro C.N."/>
            <person name="Fluegel L."/>
            <person name="Davis C.M."/>
            <person name="Simpson J.R."/>
            <person name="Lauterbach L."/>
            <person name="Steele A.D."/>
            <person name="Gui C."/>
            <person name="Meng S."/>
            <person name="Li G."/>
            <person name="Viehrig K."/>
            <person name="Ye F."/>
            <person name="Su P."/>
            <person name="Kiefer A.F."/>
            <person name="Nichols A."/>
            <person name="Cepeda A.J."/>
            <person name="Yan W."/>
            <person name="Fan B."/>
            <person name="Jiang Y."/>
            <person name="Adhikari A."/>
            <person name="Zheng C.-J."/>
            <person name="Schuster L."/>
            <person name="Cowan T.M."/>
            <person name="Smanski M.J."/>
            <person name="Chevrette M.G."/>
            <person name="De Carvalho L.P.S."/>
            <person name="Shen B."/>
        </authorList>
    </citation>
    <scope>NUCLEOTIDE SEQUENCE [LARGE SCALE GENOMIC DNA]</scope>
    <source>
        <strain evidence="6 7">NPDC053399</strain>
    </source>
</reference>
<dbReference type="InterPro" id="IPR017853">
    <property type="entry name" value="GH"/>
</dbReference>
<keyword evidence="7" id="KW-1185">Reference proteome</keyword>
<dbReference type="Gene3D" id="3.30.379.10">
    <property type="entry name" value="Chitobiase/beta-hexosaminidase domain 2-like"/>
    <property type="match status" value="1"/>
</dbReference>
<dbReference type="Gene3D" id="2.60.120.260">
    <property type="entry name" value="Galactose-binding domain-like"/>
    <property type="match status" value="1"/>
</dbReference>
<dbReference type="Gene3D" id="3.20.20.80">
    <property type="entry name" value="Glycosidases"/>
    <property type="match status" value="1"/>
</dbReference>
<evidence type="ECO:0000256" key="3">
    <source>
        <dbReference type="ARBA" id="ARBA00023295"/>
    </source>
</evidence>
<evidence type="ECO:0000259" key="5">
    <source>
        <dbReference type="PROSITE" id="PS50022"/>
    </source>
</evidence>
<dbReference type="PRINTS" id="PR00738">
    <property type="entry name" value="GLHYDRLASE20"/>
</dbReference>
<feature type="signal peptide" evidence="4">
    <location>
        <begin position="1"/>
        <end position="38"/>
    </location>
</feature>
<dbReference type="SUPFAM" id="SSF55545">
    <property type="entry name" value="beta-N-acetylhexosaminidase-like domain"/>
    <property type="match status" value="1"/>
</dbReference>
<keyword evidence="3" id="KW-0326">Glycosidase</keyword>
<dbReference type="InterPro" id="IPR029018">
    <property type="entry name" value="Hex-like_dom2"/>
</dbReference>
<dbReference type="RefSeq" id="WP_399643139.1">
    <property type="nucleotide sequence ID" value="NZ_JBITYG010000001.1"/>
</dbReference>
<protein>
    <submittedName>
        <fullName evidence="6">Family 20 glycosylhydrolase</fullName>
    </submittedName>
</protein>
<dbReference type="PANTHER" id="PTHR43678">
    <property type="entry name" value="PUTATIVE (AFU_ORTHOLOGUE AFUA_2G00640)-RELATED"/>
    <property type="match status" value="1"/>
</dbReference>
<dbReference type="SUPFAM" id="SSF51445">
    <property type="entry name" value="(Trans)glycosidases"/>
    <property type="match status" value="1"/>
</dbReference>
<dbReference type="EMBL" id="JBITYG010000001">
    <property type="protein sequence ID" value="MFI9098971.1"/>
    <property type="molecule type" value="Genomic_DNA"/>
</dbReference>
<dbReference type="InterPro" id="IPR025705">
    <property type="entry name" value="Beta_hexosaminidase_sua/sub"/>
</dbReference>
<evidence type="ECO:0000313" key="7">
    <source>
        <dbReference type="Proteomes" id="UP001614394"/>
    </source>
</evidence>
<dbReference type="Pfam" id="PF02838">
    <property type="entry name" value="Glyco_hydro_20b"/>
    <property type="match status" value="1"/>
</dbReference>
<evidence type="ECO:0000313" key="6">
    <source>
        <dbReference type="EMBL" id="MFI9098971.1"/>
    </source>
</evidence>
<evidence type="ECO:0000256" key="2">
    <source>
        <dbReference type="ARBA" id="ARBA00022801"/>
    </source>
</evidence>
<name>A0ABW8C0N2_9ACTN</name>
<dbReference type="InterPro" id="IPR000421">
    <property type="entry name" value="FA58C"/>
</dbReference>
<dbReference type="InterPro" id="IPR015883">
    <property type="entry name" value="Glyco_hydro_20_cat"/>
</dbReference>
<gene>
    <name evidence="6" type="ORF">ACIGXA_00465</name>
</gene>
<evidence type="ECO:0000256" key="1">
    <source>
        <dbReference type="ARBA" id="ARBA00006285"/>
    </source>
</evidence>
<dbReference type="CDD" id="cd06564">
    <property type="entry name" value="GH20_DspB_LnbB-like"/>
    <property type="match status" value="1"/>
</dbReference>
<comment type="caution">
    <text evidence="6">The sequence shown here is derived from an EMBL/GenBank/DDBJ whole genome shotgun (WGS) entry which is preliminary data.</text>
</comment>
<organism evidence="6 7">
    <name type="scientific">Streptomyces fildesensis</name>
    <dbReference type="NCBI Taxonomy" id="375757"/>
    <lineage>
        <taxon>Bacteria</taxon>
        <taxon>Bacillati</taxon>
        <taxon>Actinomycetota</taxon>
        <taxon>Actinomycetes</taxon>
        <taxon>Kitasatosporales</taxon>
        <taxon>Streptomycetaceae</taxon>
        <taxon>Streptomyces</taxon>
    </lineage>
</organism>
<dbReference type="Proteomes" id="UP001614394">
    <property type="component" value="Unassembled WGS sequence"/>
</dbReference>
<dbReference type="Pfam" id="PF22633">
    <property type="entry name" value="F5_F8_type_C_2"/>
    <property type="match status" value="1"/>
</dbReference>
<sequence length="647" mass="69988">MRFSPHARVSRGPGAVLGVLLGLLLALVMPLAQGPAHAADAASRTIPALQQWTAGSGSYTFGSASRVVTDSAYSSALGTTGQVFADDLTQLAGRTVGQVSGPASAVQPGDVFLTLGSTDTELGAEGYALTVAPSVTVQARTDAGAFYGTRSVLQLLKQSPTIAAGTARDWPAKTERGLMVDVGRKYFTLPWLQSQIRDLAYLKMNYFHLHLSDTYGFRLESTSHPEITSAAHYTKQEITDLIALGARYHVTVVPEIDMPGHMNTTLAAHPELRLVNSAGTASNQYIDLSNPAAYRLIRDLITEYLPLFPAKYWHLGADEYVTNYANYPQLLSYAREHYGPDATAKDAYYGFVNWADAIVRGAGKTMRMWNDGIKPGDGTIVPNADITVDYFNTYGLTPQQLVEAGHIVNNSSWNPTYYVFGGGRPNTPYMYETWNPDVFQGGATLTDPSRNRGSKLHVWCDNPDVETEQQTASGIMTPMRALAQRTWGSPLLVPTLAEFQPIVTAVGRPPGWPADTAAGDLVLGRPVTVSSTEAPAFPAESAVDGSHGSRWSSAFEDPQWLRIDLGSSQAVNRVKLTWEAAYATAFQIQLSDDGTSWNTVYSTTTGSGGTQDLTGLTGSGRYLRIHLTGRGTDYGYSLWEVEAYHDA</sequence>
<proteinExistence type="inferred from homology"/>